<accession>A0A8K0DMQ4</accession>
<feature type="transmembrane region" description="Helical" evidence="1">
    <location>
        <begin position="179"/>
        <end position="197"/>
    </location>
</feature>
<organism evidence="2 3">
    <name type="scientific">Rhamnella rubrinervis</name>
    <dbReference type="NCBI Taxonomy" id="2594499"/>
    <lineage>
        <taxon>Eukaryota</taxon>
        <taxon>Viridiplantae</taxon>
        <taxon>Streptophyta</taxon>
        <taxon>Embryophyta</taxon>
        <taxon>Tracheophyta</taxon>
        <taxon>Spermatophyta</taxon>
        <taxon>Magnoliopsida</taxon>
        <taxon>eudicotyledons</taxon>
        <taxon>Gunneridae</taxon>
        <taxon>Pentapetalae</taxon>
        <taxon>rosids</taxon>
        <taxon>fabids</taxon>
        <taxon>Rosales</taxon>
        <taxon>Rhamnaceae</taxon>
        <taxon>rhamnoid group</taxon>
        <taxon>Rhamneae</taxon>
        <taxon>Rhamnella</taxon>
    </lineage>
</organism>
<dbReference type="Proteomes" id="UP000796880">
    <property type="component" value="Unassembled WGS sequence"/>
</dbReference>
<sequence length="241" mass="27588">MAEHLYLQLRRIINESWLVDEATDRLLKWSSLETLLVFGTILKARLDGDLSSCIDIVFFLEEISISVNVVLIELCDNFAVCCSMEEFLSGGDLYFYEYGVKSALFLIKRGVPVPVPSATHPKMYWTMPVTCGYRLIEGRDVIEKFTRLENVDSRRAICLHGILSVIISLYSVIGPGLQLVDIFYGSDSLLFMLFYFLSWKESETKGICRMDRNEIFQAIAVRFYNSNNAHNLVPSSREYNS</sequence>
<proteinExistence type="predicted"/>
<keyword evidence="1" id="KW-1133">Transmembrane helix</keyword>
<dbReference type="EMBL" id="VOIH02000011">
    <property type="protein sequence ID" value="KAF3433982.1"/>
    <property type="molecule type" value="Genomic_DNA"/>
</dbReference>
<keyword evidence="1" id="KW-0812">Transmembrane</keyword>
<evidence type="ECO:0000256" key="1">
    <source>
        <dbReference type="SAM" id="Phobius"/>
    </source>
</evidence>
<name>A0A8K0DMQ4_9ROSA</name>
<evidence type="ECO:0000313" key="3">
    <source>
        <dbReference type="Proteomes" id="UP000796880"/>
    </source>
</evidence>
<keyword evidence="3" id="KW-1185">Reference proteome</keyword>
<keyword evidence="1" id="KW-0472">Membrane</keyword>
<dbReference type="AlphaFoldDB" id="A0A8K0DMQ4"/>
<comment type="caution">
    <text evidence="2">The sequence shown here is derived from an EMBL/GenBank/DDBJ whole genome shotgun (WGS) entry which is preliminary data.</text>
</comment>
<gene>
    <name evidence="2" type="ORF">FNV43_RR25085</name>
</gene>
<reference evidence="2" key="1">
    <citation type="submission" date="2020-03" db="EMBL/GenBank/DDBJ databases">
        <title>A high-quality chromosome-level genome assembly of a woody plant with both climbing and erect habits, Rhamnella rubrinervis.</title>
        <authorList>
            <person name="Lu Z."/>
            <person name="Yang Y."/>
            <person name="Zhu X."/>
            <person name="Sun Y."/>
        </authorList>
    </citation>
    <scope>NUCLEOTIDE SEQUENCE</scope>
    <source>
        <strain evidence="2">BYM</strain>
        <tissue evidence="2">Leaf</tissue>
    </source>
</reference>
<evidence type="ECO:0000313" key="2">
    <source>
        <dbReference type="EMBL" id="KAF3433982.1"/>
    </source>
</evidence>
<protein>
    <submittedName>
        <fullName evidence="2">Uncharacterized protein</fullName>
    </submittedName>
</protein>
<feature type="transmembrane region" description="Helical" evidence="1">
    <location>
        <begin position="156"/>
        <end position="173"/>
    </location>
</feature>